<keyword evidence="2" id="KW-1185">Reference proteome</keyword>
<reference evidence="1" key="1">
    <citation type="submission" date="2022-11" db="EMBL/GenBank/DDBJ databases">
        <title>Chromosome-level genome of Pogonophryne albipinna.</title>
        <authorList>
            <person name="Jo E."/>
        </authorList>
    </citation>
    <scope>NUCLEOTIDE SEQUENCE</scope>
    <source>
        <strain evidence="1">SGF0006</strain>
        <tissue evidence="1">Muscle</tissue>
    </source>
</reference>
<dbReference type="EMBL" id="JAPTMU010000022">
    <property type="protein sequence ID" value="KAJ4924807.1"/>
    <property type="molecule type" value="Genomic_DNA"/>
</dbReference>
<evidence type="ECO:0000313" key="2">
    <source>
        <dbReference type="Proteomes" id="UP001219934"/>
    </source>
</evidence>
<evidence type="ECO:0000313" key="1">
    <source>
        <dbReference type="EMBL" id="KAJ4924807.1"/>
    </source>
</evidence>
<comment type="caution">
    <text evidence="1">The sequence shown here is derived from an EMBL/GenBank/DDBJ whole genome shotgun (WGS) entry which is preliminary data.</text>
</comment>
<name>A0AAD6F8N2_9TELE</name>
<gene>
    <name evidence="1" type="ORF">JOQ06_003757</name>
</gene>
<protein>
    <submittedName>
        <fullName evidence="1">Uncharacterized protein</fullName>
    </submittedName>
</protein>
<organism evidence="1 2">
    <name type="scientific">Pogonophryne albipinna</name>
    <dbReference type="NCBI Taxonomy" id="1090488"/>
    <lineage>
        <taxon>Eukaryota</taxon>
        <taxon>Metazoa</taxon>
        <taxon>Chordata</taxon>
        <taxon>Craniata</taxon>
        <taxon>Vertebrata</taxon>
        <taxon>Euteleostomi</taxon>
        <taxon>Actinopterygii</taxon>
        <taxon>Neopterygii</taxon>
        <taxon>Teleostei</taxon>
        <taxon>Neoteleostei</taxon>
        <taxon>Acanthomorphata</taxon>
        <taxon>Eupercaria</taxon>
        <taxon>Perciformes</taxon>
        <taxon>Notothenioidei</taxon>
        <taxon>Pogonophryne</taxon>
    </lineage>
</organism>
<dbReference type="AlphaFoldDB" id="A0AAD6F8N2"/>
<accession>A0AAD6F8N2</accession>
<proteinExistence type="predicted"/>
<sequence>MTFLSYLTEQTEQSASHIDVCISVSWNTDEDVSGAGKELCDFRLMRLSIDPVGAAITPEAFNSIEPLLRLCVCESVEEREGNTDNCGFSVNVEGLATFQRLKEVSEPQAFQQPLQ</sequence>
<dbReference type="Proteomes" id="UP001219934">
    <property type="component" value="Unassembled WGS sequence"/>
</dbReference>